<feature type="signal peptide" evidence="1">
    <location>
        <begin position="1"/>
        <end position="21"/>
    </location>
</feature>
<reference evidence="2" key="1">
    <citation type="submission" date="2017-06" db="EMBL/GenBank/DDBJ databases">
        <authorList>
            <person name="Kim H.J."/>
            <person name="Triplett B.A."/>
        </authorList>
    </citation>
    <scope>NUCLEOTIDE SEQUENCE</scope>
</reference>
<evidence type="ECO:0000256" key="1">
    <source>
        <dbReference type="SAM" id="SignalP"/>
    </source>
</evidence>
<proteinExistence type="evidence at transcript level"/>
<accession>A0A2H4W6U1</accession>
<dbReference type="EMBL" id="MF373836">
    <property type="protein sequence ID" value="AUC62690.1"/>
    <property type="molecule type" value="mRNA"/>
</dbReference>
<dbReference type="AlphaFoldDB" id="A0A2H4W6U1"/>
<evidence type="ECO:0000313" key="2">
    <source>
        <dbReference type="EMBL" id="AUC62690.1"/>
    </source>
</evidence>
<keyword evidence="1" id="KW-0732">Signal</keyword>
<feature type="chain" id="PRO_5014150887" evidence="1">
    <location>
        <begin position="22"/>
        <end position="86"/>
    </location>
</feature>
<protein>
    <submittedName>
        <fullName evidence="2">Effector protein</fullName>
    </submittedName>
</protein>
<dbReference type="SMR" id="A0A2H4W6U1"/>
<organism evidence="2">
    <name type="scientific">Meloidogyne graminicola</name>
    <dbReference type="NCBI Taxonomy" id="189291"/>
    <lineage>
        <taxon>Eukaryota</taxon>
        <taxon>Metazoa</taxon>
        <taxon>Ecdysozoa</taxon>
        <taxon>Nematoda</taxon>
        <taxon>Chromadorea</taxon>
        <taxon>Rhabditida</taxon>
        <taxon>Tylenchina</taxon>
        <taxon>Tylenchomorpha</taxon>
        <taxon>Tylenchoidea</taxon>
        <taxon>Meloidogynidae</taxon>
        <taxon>Meloidogyninae</taxon>
        <taxon>Meloidogyne</taxon>
    </lineage>
</organism>
<sequence>MKITGFFFIFMFVLFFSMVSTRFSEDNFENDFGISDSNIERKSLNRIRRGIFCNSACSCGWGNCYPSTGYTASNCCSPGYVWTCCR</sequence>
<gene>
    <name evidence="2" type="primary">MO237</name>
</gene>
<name>A0A2H4W6U1_9BILA</name>